<name>A0A8X7QTL2_BRACI</name>
<evidence type="ECO:0000313" key="2">
    <source>
        <dbReference type="Proteomes" id="UP000886595"/>
    </source>
</evidence>
<dbReference type="EMBL" id="JAAMPC010000012">
    <property type="protein sequence ID" value="KAG2275518.1"/>
    <property type="molecule type" value="Genomic_DNA"/>
</dbReference>
<comment type="caution">
    <text evidence="1">The sequence shown here is derived from an EMBL/GenBank/DDBJ whole genome shotgun (WGS) entry which is preliminary data.</text>
</comment>
<dbReference type="OrthoDB" id="10554608at2759"/>
<keyword evidence="2" id="KW-1185">Reference proteome</keyword>
<organism evidence="1 2">
    <name type="scientific">Brassica carinata</name>
    <name type="common">Ethiopian mustard</name>
    <name type="synonym">Abyssinian cabbage</name>
    <dbReference type="NCBI Taxonomy" id="52824"/>
    <lineage>
        <taxon>Eukaryota</taxon>
        <taxon>Viridiplantae</taxon>
        <taxon>Streptophyta</taxon>
        <taxon>Embryophyta</taxon>
        <taxon>Tracheophyta</taxon>
        <taxon>Spermatophyta</taxon>
        <taxon>Magnoliopsida</taxon>
        <taxon>eudicotyledons</taxon>
        <taxon>Gunneridae</taxon>
        <taxon>Pentapetalae</taxon>
        <taxon>rosids</taxon>
        <taxon>malvids</taxon>
        <taxon>Brassicales</taxon>
        <taxon>Brassicaceae</taxon>
        <taxon>Brassiceae</taxon>
        <taxon>Brassica</taxon>
    </lineage>
</organism>
<reference evidence="1 2" key="1">
    <citation type="submission" date="2020-02" db="EMBL/GenBank/DDBJ databases">
        <authorList>
            <person name="Ma Q."/>
            <person name="Huang Y."/>
            <person name="Song X."/>
            <person name="Pei D."/>
        </authorList>
    </citation>
    <scope>NUCLEOTIDE SEQUENCE [LARGE SCALE GENOMIC DNA]</scope>
    <source>
        <strain evidence="1">Sxm20200214</strain>
        <tissue evidence="1">Leaf</tissue>
    </source>
</reference>
<proteinExistence type="predicted"/>
<dbReference type="Proteomes" id="UP000886595">
    <property type="component" value="Unassembled WGS sequence"/>
</dbReference>
<gene>
    <name evidence="1" type="ORF">Bca52824_058073</name>
</gene>
<dbReference type="AlphaFoldDB" id="A0A8X7QTL2"/>
<evidence type="ECO:0000313" key="1">
    <source>
        <dbReference type="EMBL" id="KAG2275518.1"/>
    </source>
</evidence>
<protein>
    <submittedName>
        <fullName evidence="1">Uncharacterized protein</fullName>
    </submittedName>
</protein>
<accession>A0A8X7QTL2</accession>
<sequence>MYLPRHNCTVTGTHGVHYCGFPIAMKAWMGTGGYRAVGTTESYWETVKDGYVLIGNRQRQLARKELPRRYCAGIALSVRKHRKKRERNRLGRLRTGRDAGAVMELAVGEKTAQNIPFMGIFGEEGRDPSSTRVPRQK</sequence>